<protein>
    <recommendedName>
        <fullName evidence="3">MobA/MobL protein domain-containing protein</fullName>
    </recommendedName>
</protein>
<proteinExistence type="inferred from homology"/>
<sequence length="300" mass="34559">MANFHAHLKSISRADGRSATGAIAYRAGCKIVDERTGLEFDFTKKKGVEHSQIFFPEGEENSRPDLHDRSNLWNEVEKKETKSNAQVAREFEFSFPYELNAQQRQRMLSMFCNFLAKNHGVVVDASIHAPHGKNADKRNYHAHVMFSTRRFENGQFTEKTREFSKDPYNKKELENRAKKGLEDFSQRLHGRKNATELLREAYEKMGNKCLVDAGFEPTLDRRSYAERGIDKEPTVHEGAGSAMANRGLQSDTHDKNIEIIERNQKLSELENEIIVSSTLVDHLDVEYNELLQLQQQIQQQ</sequence>
<dbReference type="Proteomes" id="UP000013086">
    <property type="component" value="Unassembled WGS sequence"/>
</dbReference>
<evidence type="ECO:0000313" key="4">
    <source>
        <dbReference type="EMBL" id="ENU21300.1"/>
    </source>
</evidence>
<dbReference type="eggNOG" id="COG0507">
    <property type="taxonomic scope" value="Bacteria"/>
</dbReference>
<organism evidence="4 5">
    <name type="scientific">Acinetobacter bohemicus ANC 3994</name>
    <dbReference type="NCBI Taxonomy" id="1217715"/>
    <lineage>
        <taxon>Bacteria</taxon>
        <taxon>Pseudomonadati</taxon>
        <taxon>Pseudomonadota</taxon>
        <taxon>Gammaproteobacteria</taxon>
        <taxon>Moraxellales</taxon>
        <taxon>Moraxellaceae</taxon>
        <taxon>Acinetobacter</taxon>
    </lineage>
</organism>
<comment type="similarity">
    <text evidence="1">Belongs to the MobA/MobL family.</text>
</comment>
<dbReference type="InterPro" id="IPR005053">
    <property type="entry name" value="MobA_MobL"/>
</dbReference>
<evidence type="ECO:0000313" key="5">
    <source>
        <dbReference type="Proteomes" id="UP000013086"/>
    </source>
</evidence>
<feature type="domain" description="MobA/MobL protein" evidence="3">
    <location>
        <begin position="17"/>
        <end position="242"/>
    </location>
</feature>
<dbReference type="Pfam" id="PF03389">
    <property type="entry name" value="MobA_MobL"/>
    <property type="match status" value="1"/>
</dbReference>
<dbReference type="RefSeq" id="WP_004650377.1">
    <property type="nucleotide sequence ID" value="NZ_KB849173.1"/>
</dbReference>
<evidence type="ECO:0000256" key="2">
    <source>
        <dbReference type="ARBA" id="ARBA00022971"/>
    </source>
</evidence>
<dbReference type="AlphaFoldDB" id="N8P4I1"/>
<gene>
    <name evidence="4" type="ORF">F994_00174</name>
</gene>
<dbReference type="Gene3D" id="3.30.930.30">
    <property type="match status" value="1"/>
</dbReference>
<accession>N8P4I1</accession>
<evidence type="ECO:0000259" key="3">
    <source>
        <dbReference type="Pfam" id="PF03389"/>
    </source>
</evidence>
<evidence type="ECO:0000256" key="1">
    <source>
        <dbReference type="ARBA" id="ARBA00010873"/>
    </source>
</evidence>
<feature type="non-terminal residue" evidence="4">
    <location>
        <position position="300"/>
    </location>
</feature>
<dbReference type="NCBIfam" id="NF041496">
    <property type="entry name" value="MobQ"/>
    <property type="match status" value="1"/>
</dbReference>
<dbReference type="EMBL" id="APOH01000006">
    <property type="protein sequence ID" value="ENU21300.1"/>
    <property type="molecule type" value="Genomic_DNA"/>
</dbReference>
<name>N8P4I1_9GAMM</name>
<keyword evidence="2" id="KW-0184">Conjugation</keyword>
<comment type="caution">
    <text evidence="4">The sequence shown here is derived from an EMBL/GenBank/DDBJ whole genome shotgun (WGS) entry which is preliminary data.</text>
</comment>
<reference evidence="4 5" key="1">
    <citation type="submission" date="2013-02" db="EMBL/GenBank/DDBJ databases">
        <title>The Genome Sequence of Acinetobacter sp. ANC 3994.</title>
        <authorList>
            <consortium name="The Broad Institute Genome Sequencing Platform"/>
            <consortium name="The Broad Institute Genome Sequencing Center for Infectious Disease"/>
            <person name="Cerqueira G."/>
            <person name="Feldgarden M."/>
            <person name="Courvalin P."/>
            <person name="Perichon B."/>
            <person name="Grillot-Courvalin C."/>
            <person name="Clermont D."/>
            <person name="Rocha E."/>
            <person name="Yoon E.-J."/>
            <person name="Nemec A."/>
            <person name="Walker B."/>
            <person name="Young S.K."/>
            <person name="Zeng Q."/>
            <person name="Gargeya S."/>
            <person name="Fitzgerald M."/>
            <person name="Haas B."/>
            <person name="Abouelleil A."/>
            <person name="Alvarado L."/>
            <person name="Arachchi H.M."/>
            <person name="Berlin A.M."/>
            <person name="Chapman S.B."/>
            <person name="Dewar J."/>
            <person name="Goldberg J."/>
            <person name="Griggs A."/>
            <person name="Gujja S."/>
            <person name="Hansen M."/>
            <person name="Howarth C."/>
            <person name="Imamovic A."/>
            <person name="Larimer J."/>
            <person name="McCowan C."/>
            <person name="Murphy C."/>
            <person name="Neiman D."/>
            <person name="Pearson M."/>
            <person name="Priest M."/>
            <person name="Roberts A."/>
            <person name="Saif S."/>
            <person name="Shea T."/>
            <person name="Sisk P."/>
            <person name="Sykes S."/>
            <person name="Wortman J."/>
            <person name="Nusbaum C."/>
            <person name="Birren B."/>
        </authorList>
    </citation>
    <scope>NUCLEOTIDE SEQUENCE [LARGE SCALE GENOMIC DNA]</scope>
    <source>
        <strain evidence="4 5">ANC 3994</strain>
    </source>
</reference>
<dbReference type="HOGENOM" id="CLU_025383_1_1_6"/>